<evidence type="ECO:0000313" key="1">
    <source>
        <dbReference type="EnsemblMetazoa" id="RPRC010102-PA"/>
    </source>
</evidence>
<dbReference type="RefSeq" id="XP_073968461.1">
    <property type="nucleotide sequence ID" value="XM_074112360.1"/>
</dbReference>
<keyword evidence="2" id="KW-1185">Reference proteome</keyword>
<dbReference type="GeneID" id="141446021"/>
<sequence length="121" mass="13257">MTSPMAVTPLLILLSPLIAGYAFNNVGHLKSSTTAADLLSQLNTAEKSVKAKLVDEIQFTINNIKDILESIIAASTKNNVLPSTVKNIKEFKNKSKDELNKSFENVRKAVGILINKIKVYL</sequence>
<accession>T1I1D2</accession>
<dbReference type="EMBL" id="ACPB03006876">
    <property type="status" value="NOT_ANNOTATED_CDS"/>
    <property type="molecule type" value="Genomic_DNA"/>
</dbReference>
<dbReference type="VEuPathDB" id="VectorBase:RPRC010102"/>
<dbReference type="HOGENOM" id="CLU_2040946_0_0_1"/>
<protein>
    <submittedName>
        <fullName evidence="1">Uncharacterized protein</fullName>
    </submittedName>
</protein>
<organism evidence="1 2">
    <name type="scientific">Rhodnius prolixus</name>
    <name type="common">Triatomid bug</name>
    <dbReference type="NCBI Taxonomy" id="13249"/>
    <lineage>
        <taxon>Eukaryota</taxon>
        <taxon>Metazoa</taxon>
        <taxon>Ecdysozoa</taxon>
        <taxon>Arthropoda</taxon>
        <taxon>Hexapoda</taxon>
        <taxon>Insecta</taxon>
        <taxon>Pterygota</taxon>
        <taxon>Neoptera</taxon>
        <taxon>Paraneoptera</taxon>
        <taxon>Hemiptera</taxon>
        <taxon>Heteroptera</taxon>
        <taxon>Panheteroptera</taxon>
        <taxon>Cimicomorpha</taxon>
        <taxon>Reduviidae</taxon>
        <taxon>Triatominae</taxon>
        <taxon>Rhodnius</taxon>
    </lineage>
</organism>
<reference evidence="1" key="1">
    <citation type="submission" date="2015-05" db="UniProtKB">
        <authorList>
            <consortium name="EnsemblMetazoa"/>
        </authorList>
    </citation>
    <scope>IDENTIFICATION</scope>
</reference>
<dbReference type="Proteomes" id="UP000015103">
    <property type="component" value="Unassembled WGS sequence"/>
</dbReference>
<proteinExistence type="predicted"/>
<dbReference type="AlphaFoldDB" id="T1I1D2"/>
<dbReference type="InParanoid" id="T1I1D2"/>
<dbReference type="EnsemblMetazoa" id="RPRC010102-RA">
    <property type="protein sequence ID" value="RPRC010102-PA"/>
    <property type="gene ID" value="RPRC010102"/>
</dbReference>
<name>T1I1D2_RHOPR</name>
<evidence type="ECO:0000313" key="2">
    <source>
        <dbReference type="Proteomes" id="UP000015103"/>
    </source>
</evidence>